<gene>
    <name evidence="1" type="ORF">C882_3007</name>
</gene>
<accession>K9HNN0</accession>
<keyword evidence="2" id="KW-1185">Reference proteome</keyword>
<evidence type="ECO:0000313" key="1">
    <source>
        <dbReference type="EMBL" id="EKV31943.1"/>
    </source>
</evidence>
<dbReference type="AlphaFoldDB" id="K9HNN0"/>
<proteinExistence type="predicted"/>
<evidence type="ECO:0008006" key="3">
    <source>
        <dbReference type="Google" id="ProtNLM"/>
    </source>
</evidence>
<dbReference type="eggNOG" id="ENOG50312BP">
    <property type="taxonomic scope" value="Bacteria"/>
</dbReference>
<comment type="caution">
    <text evidence="1">The sequence shown here is derived from an EMBL/GenBank/DDBJ whole genome shotgun (WGS) entry which is preliminary data.</text>
</comment>
<protein>
    <recommendedName>
        <fullName evidence="3">VWFA domain-containing protein</fullName>
    </recommendedName>
</protein>
<organism evidence="1 2">
    <name type="scientific">Caenispirillum salinarum AK4</name>
    <dbReference type="NCBI Taxonomy" id="1238182"/>
    <lineage>
        <taxon>Bacteria</taxon>
        <taxon>Pseudomonadati</taxon>
        <taxon>Pseudomonadota</taxon>
        <taxon>Alphaproteobacteria</taxon>
        <taxon>Rhodospirillales</taxon>
        <taxon>Novispirillaceae</taxon>
        <taxon>Caenispirillum</taxon>
    </lineage>
</organism>
<dbReference type="Proteomes" id="UP000009881">
    <property type="component" value="Unassembled WGS sequence"/>
</dbReference>
<dbReference type="EMBL" id="ANHY01000004">
    <property type="protein sequence ID" value="EKV31943.1"/>
    <property type="molecule type" value="Genomic_DNA"/>
</dbReference>
<reference evidence="1 2" key="1">
    <citation type="journal article" date="2013" name="Genome Announc.">
        <title>Draft Genome Sequence of an Alphaproteobacterium, Caenispirillum salinarum AK4(T), Isolated from a Solar Saltern.</title>
        <authorList>
            <person name="Khatri I."/>
            <person name="Singh A."/>
            <person name="Korpole S."/>
            <person name="Pinnaka A.K."/>
            <person name="Subramanian S."/>
        </authorList>
    </citation>
    <scope>NUCLEOTIDE SEQUENCE [LARGE SCALE GENOMIC DNA]</scope>
    <source>
        <strain evidence="1 2">AK4</strain>
    </source>
</reference>
<sequence>MPPRKKKNLSKKDRQGLAIIAGIGVVLLALIGVRLAVGGSQAYNPETFCPVDGPTDHLAVLVDRSDSLSRTQAAVVRRRLEAASADLDAGERLSLFVLSDDDYDLEPLFSKCSPGDGTEANALYQNPALIRRRFEQGFRRPLDTALEEAVEGREAGTSPIMEMIQVITTLPTFQPDQSSRRRLLIVSDMLHNMPYFSQYGPNGADFEAFRRQAGRAAPSALLNDVDVQLIYLVRPGFTQFQGRDHVAFWEQWIAEMGGRLTQVDRVR</sequence>
<evidence type="ECO:0000313" key="2">
    <source>
        <dbReference type="Proteomes" id="UP000009881"/>
    </source>
</evidence>
<name>K9HNN0_9PROT</name>
<dbReference type="STRING" id="1238182.C882_3007"/>